<keyword evidence="2" id="KW-1185">Reference proteome</keyword>
<evidence type="ECO:0000313" key="2">
    <source>
        <dbReference type="Proteomes" id="UP000765509"/>
    </source>
</evidence>
<name>A0A9Q3CBT7_9BASI</name>
<reference evidence="1" key="1">
    <citation type="submission" date="2021-03" db="EMBL/GenBank/DDBJ databases">
        <title>Draft genome sequence of rust myrtle Austropuccinia psidii MF-1, a brazilian biotype.</title>
        <authorList>
            <person name="Quecine M.C."/>
            <person name="Pachon D.M.R."/>
            <person name="Bonatelli M.L."/>
            <person name="Correr F.H."/>
            <person name="Franceschini L.M."/>
            <person name="Leite T.F."/>
            <person name="Margarido G.R.A."/>
            <person name="Almeida C.A."/>
            <person name="Ferrarezi J.A."/>
            <person name="Labate C.A."/>
        </authorList>
    </citation>
    <scope>NUCLEOTIDE SEQUENCE</scope>
    <source>
        <strain evidence="1">MF-1</strain>
    </source>
</reference>
<sequence length="96" mass="10889">MTICVENDQHPLMIDNGAHFPIAAKQYSQKNSPIGKSRSFQLRKRNFKSASEKMTSIGTIIKEIIIPYRKGDIRLNLEFVVLEDAHIQGFLLGKDS</sequence>
<organism evidence="1 2">
    <name type="scientific">Austropuccinia psidii MF-1</name>
    <dbReference type="NCBI Taxonomy" id="1389203"/>
    <lineage>
        <taxon>Eukaryota</taxon>
        <taxon>Fungi</taxon>
        <taxon>Dikarya</taxon>
        <taxon>Basidiomycota</taxon>
        <taxon>Pucciniomycotina</taxon>
        <taxon>Pucciniomycetes</taxon>
        <taxon>Pucciniales</taxon>
        <taxon>Sphaerophragmiaceae</taxon>
        <taxon>Austropuccinia</taxon>
    </lineage>
</organism>
<dbReference type="AlphaFoldDB" id="A0A9Q3CBT7"/>
<proteinExistence type="predicted"/>
<dbReference type="Proteomes" id="UP000765509">
    <property type="component" value="Unassembled WGS sequence"/>
</dbReference>
<protein>
    <submittedName>
        <fullName evidence="1">Uncharacterized protein</fullName>
    </submittedName>
</protein>
<comment type="caution">
    <text evidence="1">The sequence shown here is derived from an EMBL/GenBank/DDBJ whole genome shotgun (WGS) entry which is preliminary data.</text>
</comment>
<evidence type="ECO:0000313" key="1">
    <source>
        <dbReference type="EMBL" id="MBW0479730.1"/>
    </source>
</evidence>
<dbReference type="EMBL" id="AVOT02005696">
    <property type="protein sequence ID" value="MBW0479730.1"/>
    <property type="molecule type" value="Genomic_DNA"/>
</dbReference>
<accession>A0A9Q3CBT7</accession>
<gene>
    <name evidence="1" type="ORF">O181_019445</name>
</gene>